<sequence length="151" mass="16628">MQIRPANLDDPAFAALMEEHRPAMQATAPPESQHALDLSGLRQPSVRVWTIHDNDVLVGCGALQHLGTGHAEVKAMRTSRSRLRRGVARAMLDHLLAEARRSGYARVSLETGSMDYFAPARRMYAAAGFVECGPFGDYVEDPNSCYMTRAL</sequence>
<dbReference type="Gene3D" id="3.40.630.30">
    <property type="match status" value="1"/>
</dbReference>
<evidence type="ECO:0000259" key="3">
    <source>
        <dbReference type="PROSITE" id="PS51186"/>
    </source>
</evidence>
<evidence type="ECO:0000256" key="2">
    <source>
        <dbReference type="ARBA" id="ARBA00023315"/>
    </source>
</evidence>
<evidence type="ECO:0000256" key="1">
    <source>
        <dbReference type="ARBA" id="ARBA00022679"/>
    </source>
</evidence>
<dbReference type="InterPro" id="IPR050832">
    <property type="entry name" value="Bact_Acetyltransf"/>
</dbReference>
<dbReference type="InterPro" id="IPR000182">
    <property type="entry name" value="GNAT_dom"/>
</dbReference>
<comment type="caution">
    <text evidence="4">The sequence shown here is derived from an EMBL/GenBank/DDBJ whole genome shotgun (WGS) entry which is preliminary data.</text>
</comment>
<keyword evidence="5" id="KW-1185">Reference proteome</keyword>
<dbReference type="SUPFAM" id="SSF55729">
    <property type="entry name" value="Acyl-CoA N-acyltransferases (Nat)"/>
    <property type="match status" value="1"/>
</dbReference>
<evidence type="ECO:0000313" key="4">
    <source>
        <dbReference type="EMBL" id="TYT25091.1"/>
    </source>
</evidence>
<protein>
    <submittedName>
        <fullName evidence="4">GNAT family N-acetyltransferase</fullName>
    </submittedName>
</protein>
<organism evidence="4 5">
    <name type="scientific">Luteimonas viscosa</name>
    <dbReference type="NCBI Taxonomy" id="1132694"/>
    <lineage>
        <taxon>Bacteria</taxon>
        <taxon>Pseudomonadati</taxon>
        <taxon>Pseudomonadota</taxon>
        <taxon>Gammaproteobacteria</taxon>
        <taxon>Lysobacterales</taxon>
        <taxon>Lysobacteraceae</taxon>
        <taxon>Luteimonas</taxon>
    </lineage>
</organism>
<dbReference type="GO" id="GO:0016747">
    <property type="term" value="F:acyltransferase activity, transferring groups other than amino-acyl groups"/>
    <property type="evidence" value="ECO:0007669"/>
    <property type="project" value="InterPro"/>
</dbReference>
<dbReference type="OrthoDB" id="9797095at2"/>
<gene>
    <name evidence="4" type="ORF">FZO89_01710</name>
</gene>
<feature type="domain" description="N-acetyltransferase" evidence="3">
    <location>
        <begin position="1"/>
        <end position="151"/>
    </location>
</feature>
<reference evidence="4 5" key="1">
    <citation type="submission" date="2019-08" db="EMBL/GenBank/DDBJ databases">
        <title>Luteimonas viscosus sp. nov., isolated from soil of a sunflower field.</title>
        <authorList>
            <person name="Jianli Z."/>
            <person name="Ying Z."/>
        </authorList>
    </citation>
    <scope>NUCLEOTIDE SEQUENCE [LARGE SCALE GENOMIC DNA]</scope>
    <source>
        <strain evidence="4 5">XBU10</strain>
    </source>
</reference>
<dbReference type="RefSeq" id="WP_149101640.1">
    <property type="nucleotide sequence ID" value="NZ_VTFT01000001.1"/>
</dbReference>
<evidence type="ECO:0000313" key="5">
    <source>
        <dbReference type="Proteomes" id="UP000324973"/>
    </source>
</evidence>
<name>A0A5D4XMP5_9GAMM</name>
<dbReference type="Pfam" id="PF00583">
    <property type="entry name" value="Acetyltransf_1"/>
    <property type="match status" value="1"/>
</dbReference>
<accession>A0A5D4XMP5</accession>
<dbReference type="PROSITE" id="PS51186">
    <property type="entry name" value="GNAT"/>
    <property type="match status" value="1"/>
</dbReference>
<dbReference type="CDD" id="cd04301">
    <property type="entry name" value="NAT_SF"/>
    <property type="match status" value="1"/>
</dbReference>
<keyword evidence="2" id="KW-0012">Acyltransferase</keyword>
<dbReference type="InterPro" id="IPR016181">
    <property type="entry name" value="Acyl_CoA_acyltransferase"/>
</dbReference>
<keyword evidence="1 4" id="KW-0808">Transferase</keyword>
<proteinExistence type="predicted"/>
<dbReference type="PANTHER" id="PTHR43877:SF5">
    <property type="entry name" value="BLL8307 PROTEIN"/>
    <property type="match status" value="1"/>
</dbReference>
<dbReference type="EMBL" id="VTFT01000001">
    <property type="protein sequence ID" value="TYT25091.1"/>
    <property type="molecule type" value="Genomic_DNA"/>
</dbReference>
<dbReference type="PANTHER" id="PTHR43877">
    <property type="entry name" value="AMINOALKYLPHOSPHONATE N-ACETYLTRANSFERASE-RELATED-RELATED"/>
    <property type="match status" value="1"/>
</dbReference>
<dbReference type="AlphaFoldDB" id="A0A5D4XMP5"/>
<dbReference type="Proteomes" id="UP000324973">
    <property type="component" value="Unassembled WGS sequence"/>
</dbReference>